<reference evidence="3 4" key="1">
    <citation type="submission" date="2019-03" db="EMBL/GenBank/DDBJ databases">
        <authorList>
            <person name="Gaulin E."/>
            <person name="Dumas B."/>
        </authorList>
    </citation>
    <scope>NUCLEOTIDE SEQUENCE [LARGE SCALE GENOMIC DNA]</scope>
    <source>
        <strain evidence="3">CBS 568.67</strain>
    </source>
</reference>
<accession>A0A485LDP9</accession>
<dbReference type="OrthoDB" id="94694at2759"/>
<dbReference type="SMART" id="SM00228">
    <property type="entry name" value="PDZ"/>
    <property type="match status" value="3"/>
</dbReference>
<dbReference type="InterPro" id="IPR001478">
    <property type="entry name" value="PDZ"/>
</dbReference>
<protein>
    <submittedName>
        <fullName evidence="3">Aste57867_19638 protein</fullName>
    </submittedName>
</protein>
<evidence type="ECO:0000259" key="1">
    <source>
        <dbReference type="PROSITE" id="PS50106"/>
    </source>
</evidence>
<dbReference type="SUPFAM" id="SSF50156">
    <property type="entry name" value="PDZ domain-like"/>
    <property type="match status" value="1"/>
</dbReference>
<reference evidence="2" key="2">
    <citation type="submission" date="2019-06" db="EMBL/GenBank/DDBJ databases">
        <title>Genomics analysis of Aphanomyces spp. identifies a new class of oomycete effector associated with host adaptation.</title>
        <authorList>
            <person name="Gaulin E."/>
        </authorList>
    </citation>
    <scope>NUCLEOTIDE SEQUENCE</scope>
    <source>
        <strain evidence="2">CBS 578.67</strain>
    </source>
</reference>
<evidence type="ECO:0000313" key="4">
    <source>
        <dbReference type="Proteomes" id="UP000332933"/>
    </source>
</evidence>
<name>A0A485LDP9_9STRA</name>
<keyword evidence="4" id="KW-1185">Reference proteome</keyword>
<evidence type="ECO:0000313" key="3">
    <source>
        <dbReference type="EMBL" id="VFT96338.1"/>
    </source>
</evidence>
<dbReference type="EMBL" id="VJMH01006651">
    <property type="protein sequence ID" value="KAF0688816.1"/>
    <property type="molecule type" value="Genomic_DNA"/>
</dbReference>
<dbReference type="EMBL" id="CAADRA010006673">
    <property type="protein sequence ID" value="VFT96338.1"/>
    <property type="molecule type" value="Genomic_DNA"/>
</dbReference>
<feature type="domain" description="PDZ" evidence="1">
    <location>
        <begin position="297"/>
        <end position="374"/>
    </location>
</feature>
<dbReference type="Gene3D" id="2.30.42.10">
    <property type="match status" value="1"/>
</dbReference>
<gene>
    <name evidence="3" type="primary">Aste57867_19638</name>
    <name evidence="2" type="ORF">As57867_019573</name>
    <name evidence="3" type="ORF">ASTE57867_19638</name>
</gene>
<proteinExistence type="predicted"/>
<dbReference type="AlphaFoldDB" id="A0A485LDP9"/>
<dbReference type="Proteomes" id="UP000332933">
    <property type="component" value="Unassembled WGS sequence"/>
</dbReference>
<sequence length="396" mass="42751">MATEYTVHWRVGHLGVGLQESSSGAAVISKLVRPLPPHFNDLGEHEGSVGDVLVSIGGRPMTFEAAVEALKSAKLPLEMVFRNRRNDPPSYTADLSARKYSLQWKEGMTLGISFAKHPLKLVTVISTVNLDVMPAELKACNPRVGDLVLSIGDAKVTEMKFHDVLQFLGHVQKPTTICFEQRGEIKTVPPPASTTTPTAVVAAAPYELVYSGERLGIVFTKGARHPVVKETSRDDKQAAVGDELVSIDGHDTAALGFEKSLDMLVHVHDKGSLRLAFRKPPLPKVVDNMFDVDFFGGRLGLVLVEGQASNGKTSSPVVENVTDAMSAHGLELADKGDVLVSVDGVDTTTLGFEKTVAAIKQVQGRKTVLRFRKRATPRTEPTAAAFLLTVVEALFI</sequence>
<evidence type="ECO:0000313" key="2">
    <source>
        <dbReference type="EMBL" id="KAF0688816.1"/>
    </source>
</evidence>
<dbReference type="InterPro" id="IPR036034">
    <property type="entry name" value="PDZ_sf"/>
</dbReference>
<dbReference type="PROSITE" id="PS50106">
    <property type="entry name" value="PDZ"/>
    <property type="match status" value="1"/>
</dbReference>
<organism evidence="3 4">
    <name type="scientific">Aphanomyces stellatus</name>
    <dbReference type="NCBI Taxonomy" id="120398"/>
    <lineage>
        <taxon>Eukaryota</taxon>
        <taxon>Sar</taxon>
        <taxon>Stramenopiles</taxon>
        <taxon>Oomycota</taxon>
        <taxon>Saprolegniomycetes</taxon>
        <taxon>Saprolegniales</taxon>
        <taxon>Verrucalvaceae</taxon>
        <taxon>Aphanomyces</taxon>
    </lineage>
</organism>